<dbReference type="EMBL" id="VXAH01000664">
    <property type="protein sequence ID" value="NXK42986.1"/>
    <property type="molecule type" value="Genomic_DNA"/>
</dbReference>
<keyword evidence="3" id="KW-0479">Metal-binding</keyword>
<proteinExistence type="inferred from homology"/>
<keyword evidence="9" id="KW-0804">Transcription</keyword>
<feature type="domain" description="C2H2-type" evidence="12">
    <location>
        <begin position="27"/>
        <end position="54"/>
    </location>
</feature>
<comment type="subcellular location">
    <subcellularLocation>
        <location evidence="1">Nucleus</location>
    </subcellularLocation>
</comment>
<dbReference type="AlphaFoldDB" id="A0A7L0JEH5"/>
<accession>A0A7L0JEH5</accession>
<feature type="domain" description="C2H2-type" evidence="12">
    <location>
        <begin position="55"/>
        <end position="86"/>
    </location>
</feature>
<feature type="non-terminal residue" evidence="13">
    <location>
        <position position="1"/>
    </location>
</feature>
<evidence type="ECO:0000256" key="5">
    <source>
        <dbReference type="ARBA" id="ARBA00022771"/>
    </source>
</evidence>
<dbReference type="Proteomes" id="UP000520962">
    <property type="component" value="Unassembled WGS sequence"/>
</dbReference>
<evidence type="ECO:0000256" key="2">
    <source>
        <dbReference type="ARBA" id="ARBA00006991"/>
    </source>
</evidence>
<dbReference type="Gene3D" id="3.30.160.60">
    <property type="entry name" value="Classic Zinc Finger"/>
    <property type="match status" value="4"/>
</dbReference>
<dbReference type="GO" id="GO:0000981">
    <property type="term" value="F:DNA-binding transcription factor activity, RNA polymerase II-specific"/>
    <property type="evidence" value="ECO:0007669"/>
    <property type="project" value="TreeGrafter"/>
</dbReference>
<keyword evidence="7" id="KW-0805">Transcription regulation</keyword>
<sequence length="116" mass="13691">GEQPNKCLERGQSFSWNSSLIAHQHLHMGEKCRKSFSQNFRLIHHQVIHTGEWPYTCGECGKSFTPISLPSPHLLVHQWTHMREWPYKCPVSGKRFWSSSCALLHERTYRGERPYR</sequence>
<dbReference type="PANTHER" id="PTHR23235">
    <property type="entry name" value="KRUEPPEL-LIKE TRANSCRIPTION FACTOR"/>
    <property type="match status" value="1"/>
</dbReference>
<evidence type="ECO:0000256" key="8">
    <source>
        <dbReference type="ARBA" id="ARBA00023125"/>
    </source>
</evidence>
<keyword evidence="8" id="KW-0238">DNA-binding</keyword>
<dbReference type="InterPro" id="IPR036236">
    <property type="entry name" value="Znf_C2H2_sf"/>
</dbReference>
<dbReference type="PROSITE" id="PS00028">
    <property type="entry name" value="ZINC_FINGER_C2H2_1"/>
    <property type="match status" value="1"/>
</dbReference>
<evidence type="ECO:0000313" key="13">
    <source>
        <dbReference type="EMBL" id="NXK42986.1"/>
    </source>
</evidence>
<protein>
    <submittedName>
        <fullName evidence="13">ZN629 protein</fullName>
    </submittedName>
</protein>
<evidence type="ECO:0000256" key="7">
    <source>
        <dbReference type="ARBA" id="ARBA00023015"/>
    </source>
</evidence>
<dbReference type="InterPro" id="IPR013087">
    <property type="entry name" value="Znf_C2H2_type"/>
</dbReference>
<feature type="domain" description="C2H2-type" evidence="12">
    <location>
        <begin position="87"/>
        <end position="114"/>
    </location>
</feature>
<dbReference type="PROSITE" id="PS50157">
    <property type="entry name" value="ZINC_FINGER_C2H2_2"/>
    <property type="match status" value="3"/>
</dbReference>
<keyword evidence="4" id="KW-0677">Repeat</keyword>
<evidence type="ECO:0000256" key="10">
    <source>
        <dbReference type="ARBA" id="ARBA00023242"/>
    </source>
</evidence>
<feature type="non-terminal residue" evidence="13">
    <location>
        <position position="116"/>
    </location>
</feature>
<organism evidence="13 14">
    <name type="scientific">Piprites chloris</name>
    <name type="common">Wing-barred manakin</name>
    <dbReference type="NCBI Taxonomy" id="114369"/>
    <lineage>
        <taxon>Eukaryota</taxon>
        <taxon>Metazoa</taxon>
        <taxon>Chordata</taxon>
        <taxon>Craniata</taxon>
        <taxon>Vertebrata</taxon>
        <taxon>Euteleostomi</taxon>
        <taxon>Archelosauria</taxon>
        <taxon>Archosauria</taxon>
        <taxon>Dinosauria</taxon>
        <taxon>Saurischia</taxon>
        <taxon>Theropoda</taxon>
        <taxon>Coelurosauria</taxon>
        <taxon>Aves</taxon>
        <taxon>Neognathae</taxon>
        <taxon>Neoaves</taxon>
        <taxon>Telluraves</taxon>
        <taxon>Australaves</taxon>
        <taxon>Passeriformes</taxon>
        <taxon>Pipridae</taxon>
        <taxon>Piprites</taxon>
    </lineage>
</organism>
<reference evidence="13 14" key="1">
    <citation type="submission" date="2019-09" db="EMBL/GenBank/DDBJ databases">
        <title>Bird 10,000 Genomes (B10K) Project - Family phase.</title>
        <authorList>
            <person name="Zhang G."/>
        </authorList>
    </citation>
    <scope>NUCLEOTIDE SEQUENCE [LARGE SCALE GENOMIC DNA]</scope>
    <source>
        <strain evidence="13">B10K-DU-007-02</strain>
        <tissue evidence="13">Mixed tissue sample</tissue>
    </source>
</reference>
<evidence type="ECO:0000256" key="6">
    <source>
        <dbReference type="ARBA" id="ARBA00022833"/>
    </source>
</evidence>
<dbReference type="GO" id="GO:0000978">
    <property type="term" value="F:RNA polymerase II cis-regulatory region sequence-specific DNA binding"/>
    <property type="evidence" value="ECO:0007669"/>
    <property type="project" value="TreeGrafter"/>
</dbReference>
<comment type="similarity">
    <text evidence="2">Belongs to the krueppel C2H2-type zinc-finger protein family.</text>
</comment>
<evidence type="ECO:0000256" key="1">
    <source>
        <dbReference type="ARBA" id="ARBA00004123"/>
    </source>
</evidence>
<evidence type="ECO:0000313" key="14">
    <source>
        <dbReference type="Proteomes" id="UP000520962"/>
    </source>
</evidence>
<keyword evidence="14" id="KW-1185">Reference proteome</keyword>
<dbReference type="PANTHER" id="PTHR23235:SF152">
    <property type="entry name" value="SI:DKEY-210J14.3"/>
    <property type="match status" value="1"/>
</dbReference>
<evidence type="ECO:0000259" key="12">
    <source>
        <dbReference type="PROSITE" id="PS50157"/>
    </source>
</evidence>
<keyword evidence="5 11" id="KW-0863">Zinc-finger</keyword>
<keyword evidence="6" id="KW-0862">Zinc</keyword>
<keyword evidence="10" id="KW-0539">Nucleus</keyword>
<dbReference type="GO" id="GO:0008270">
    <property type="term" value="F:zinc ion binding"/>
    <property type="evidence" value="ECO:0007669"/>
    <property type="project" value="UniProtKB-KW"/>
</dbReference>
<dbReference type="FunFam" id="3.30.160.60:FF:000100">
    <property type="entry name" value="Zinc finger 45-like"/>
    <property type="match status" value="1"/>
</dbReference>
<evidence type="ECO:0000256" key="9">
    <source>
        <dbReference type="ARBA" id="ARBA00023163"/>
    </source>
</evidence>
<evidence type="ECO:0000256" key="11">
    <source>
        <dbReference type="PROSITE-ProRule" id="PRU00042"/>
    </source>
</evidence>
<dbReference type="SUPFAM" id="SSF57667">
    <property type="entry name" value="beta-beta-alpha zinc fingers"/>
    <property type="match status" value="3"/>
</dbReference>
<evidence type="ECO:0000256" key="4">
    <source>
        <dbReference type="ARBA" id="ARBA00022737"/>
    </source>
</evidence>
<comment type="caution">
    <text evidence="13">The sequence shown here is derived from an EMBL/GenBank/DDBJ whole genome shotgun (WGS) entry which is preliminary data.</text>
</comment>
<evidence type="ECO:0000256" key="3">
    <source>
        <dbReference type="ARBA" id="ARBA00022723"/>
    </source>
</evidence>
<name>A0A7L0JEH5_PIPCL</name>
<gene>
    <name evidence="13" type="primary">Znf629</name>
    <name evidence="13" type="ORF">PIPCHL_R15874</name>
</gene>